<name>A0A8S9KSB2_BRACR</name>
<evidence type="ECO:0000313" key="2">
    <source>
        <dbReference type="Proteomes" id="UP000712281"/>
    </source>
</evidence>
<accession>A0A8S9KSB2</accession>
<reference evidence="1" key="1">
    <citation type="submission" date="2019-12" db="EMBL/GenBank/DDBJ databases">
        <title>Genome sequencing and annotation of Brassica cretica.</title>
        <authorList>
            <person name="Studholme D.J."/>
            <person name="Sarris P.F."/>
        </authorList>
    </citation>
    <scope>NUCLEOTIDE SEQUENCE</scope>
    <source>
        <strain evidence="1">PFS-001/15</strain>
        <tissue evidence="1">Leaf</tissue>
    </source>
</reference>
<comment type="caution">
    <text evidence="1">The sequence shown here is derived from an EMBL/GenBank/DDBJ whole genome shotgun (WGS) entry which is preliminary data.</text>
</comment>
<proteinExistence type="predicted"/>
<dbReference type="Proteomes" id="UP000712281">
    <property type="component" value="Unassembled WGS sequence"/>
</dbReference>
<sequence length="70" mass="8288">MVERRVISSIMWPPIGWLDVMMMYNVAVPIKRGLPACCRWYMAVSFLFVFKTTQRRFLSNVNTKQRGDED</sequence>
<gene>
    <name evidence="1" type="ORF">F2Q68_00012051</name>
</gene>
<evidence type="ECO:0000313" key="1">
    <source>
        <dbReference type="EMBL" id="KAF2598300.1"/>
    </source>
</evidence>
<dbReference type="EMBL" id="QGKW02000717">
    <property type="protein sequence ID" value="KAF2598300.1"/>
    <property type="molecule type" value="Genomic_DNA"/>
</dbReference>
<protein>
    <submittedName>
        <fullName evidence="1">Uncharacterized protein</fullName>
    </submittedName>
</protein>
<dbReference type="AlphaFoldDB" id="A0A8S9KSB2"/>
<organism evidence="1 2">
    <name type="scientific">Brassica cretica</name>
    <name type="common">Mustard</name>
    <dbReference type="NCBI Taxonomy" id="69181"/>
    <lineage>
        <taxon>Eukaryota</taxon>
        <taxon>Viridiplantae</taxon>
        <taxon>Streptophyta</taxon>
        <taxon>Embryophyta</taxon>
        <taxon>Tracheophyta</taxon>
        <taxon>Spermatophyta</taxon>
        <taxon>Magnoliopsida</taxon>
        <taxon>eudicotyledons</taxon>
        <taxon>Gunneridae</taxon>
        <taxon>Pentapetalae</taxon>
        <taxon>rosids</taxon>
        <taxon>malvids</taxon>
        <taxon>Brassicales</taxon>
        <taxon>Brassicaceae</taxon>
        <taxon>Brassiceae</taxon>
        <taxon>Brassica</taxon>
    </lineage>
</organism>